<keyword evidence="3" id="KW-1185">Reference proteome</keyword>
<feature type="compositionally biased region" description="Polar residues" evidence="1">
    <location>
        <begin position="1"/>
        <end position="14"/>
    </location>
</feature>
<sequence>MPTQTSAPQWASATSKERKADKPAAKTSDSAKRRTTSHSSSTQQRISHWFSSIGIEQSALEYPAQQSQQLAYYQSLREQKRLANLQQIMSVALSVSTGEQAQEQIDPDWFHSFISMAENIYSSTMQELWGKILAVEVQRPGSFSLRSLETLTKLTQRDASLFSVACQLACRRNNDPAPIIITGFHQPPGLLNALFSSPSAQTQLGQFGLTYTDLLALGGMKLLYSTEIETGLMEKGTSMALRFATQNVTMQVKHRNLLMTYYKFTTVGSELARLLPKQNSQPFIEHIKTVFTPHFSVE</sequence>
<feature type="region of interest" description="Disordered" evidence="1">
    <location>
        <begin position="1"/>
        <end position="43"/>
    </location>
</feature>
<dbReference type="Pfam" id="PF10987">
    <property type="entry name" value="DUF2806"/>
    <property type="match status" value="1"/>
</dbReference>
<accession>A0A1E8FDS2</accession>
<evidence type="ECO:0000313" key="3">
    <source>
        <dbReference type="Proteomes" id="UP000176037"/>
    </source>
</evidence>
<dbReference type="Proteomes" id="UP000176037">
    <property type="component" value="Unassembled WGS sequence"/>
</dbReference>
<reference evidence="2 3" key="1">
    <citation type="submission" date="2016-09" db="EMBL/GenBank/DDBJ databases">
        <title>Alteromonas lipolytica, a new species isolated from sea water.</title>
        <authorList>
            <person name="Wu Y.-H."/>
            <person name="Cheng H."/>
            <person name="Xu X.-W."/>
        </authorList>
    </citation>
    <scope>NUCLEOTIDE SEQUENCE [LARGE SCALE GENOMIC DNA]</scope>
    <source>
        <strain evidence="2 3">JW12</strain>
    </source>
</reference>
<proteinExistence type="predicted"/>
<dbReference type="EMBL" id="MJIC01000015">
    <property type="protein sequence ID" value="OFI33623.1"/>
    <property type="molecule type" value="Genomic_DNA"/>
</dbReference>
<dbReference type="STRING" id="1856405.BFC17_04645"/>
<gene>
    <name evidence="2" type="ORF">BFC17_04645</name>
</gene>
<dbReference type="NCBIfam" id="TIGR03899">
    <property type="entry name" value="TIGR03899 family protein"/>
    <property type="match status" value="1"/>
</dbReference>
<feature type="compositionally biased region" description="Basic and acidic residues" evidence="1">
    <location>
        <begin position="15"/>
        <end position="32"/>
    </location>
</feature>
<evidence type="ECO:0000256" key="1">
    <source>
        <dbReference type="SAM" id="MobiDB-lite"/>
    </source>
</evidence>
<protein>
    <submittedName>
        <fullName evidence="2">TIGR03899 family protein</fullName>
    </submittedName>
</protein>
<organism evidence="2 3">
    <name type="scientific">Alteromonas lipolytica</name>
    <dbReference type="NCBI Taxonomy" id="1856405"/>
    <lineage>
        <taxon>Bacteria</taxon>
        <taxon>Pseudomonadati</taxon>
        <taxon>Pseudomonadota</taxon>
        <taxon>Gammaproteobacteria</taxon>
        <taxon>Alteromonadales</taxon>
        <taxon>Alteromonadaceae</taxon>
        <taxon>Alteromonas/Salinimonas group</taxon>
        <taxon>Alteromonas</taxon>
    </lineage>
</organism>
<name>A0A1E8FDS2_9ALTE</name>
<evidence type="ECO:0000313" key="2">
    <source>
        <dbReference type="EMBL" id="OFI33623.1"/>
    </source>
</evidence>
<dbReference type="AlphaFoldDB" id="A0A1E8FDS2"/>
<comment type="caution">
    <text evidence="2">The sequence shown here is derived from an EMBL/GenBank/DDBJ whole genome shotgun (WGS) entry which is preliminary data.</text>
</comment>
<dbReference type="InterPro" id="IPR021254">
    <property type="entry name" value="DUF2806"/>
</dbReference>